<dbReference type="CDD" id="cd03112">
    <property type="entry name" value="CobW-like"/>
    <property type="match status" value="1"/>
</dbReference>
<dbReference type="InterPro" id="IPR051316">
    <property type="entry name" value="Zinc-reg_GTPase_activator"/>
</dbReference>
<gene>
    <name evidence="3" type="ORF">DR864_18080</name>
</gene>
<dbReference type="RefSeq" id="WP_114068281.1">
    <property type="nucleotide sequence ID" value="NZ_CP030850.1"/>
</dbReference>
<feature type="domain" description="CobW C-terminal" evidence="2">
    <location>
        <begin position="248"/>
        <end position="331"/>
    </location>
</feature>
<name>A0A344TLI9_9BACT</name>
<evidence type="ECO:0000313" key="4">
    <source>
        <dbReference type="Proteomes" id="UP000251993"/>
    </source>
</evidence>
<dbReference type="Proteomes" id="UP000251993">
    <property type="component" value="Chromosome"/>
</dbReference>
<dbReference type="Gene3D" id="3.40.50.300">
    <property type="entry name" value="P-loop containing nucleotide triphosphate hydrolases"/>
    <property type="match status" value="1"/>
</dbReference>
<dbReference type="OrthoDB" id="9808822at2"/>
<dbReference type="GO" id="GO:0005737">
    <property type="term" value="C:cytoplasm"/>
    <property type="evidence" value="ECO:0007669"/>
    <property type="project" value="TreeGrafter"/>
</dbReference>
<sequence length="340" mass="38193">MALNKIPVNLITGFLGVGKTTALQNILKRKPADERWAVIINEFGAVSIDHTPFAGADENGLVVKEVAGGCICCTANLPMQMTLTLVLRQVKPHRILIEPTGMGHPEAILDMLRGKFLKDVLDIRATVCLVDPRQWDNEDYREHETFIDQITLADVLIANKVDLASEALTQNFLEWAKALFPPKILIGAVEQGDIDPNWLNIEPFPNRKALHPHAHEHEHHHHHHSDELPIPEVGKPLMRESHGLGRYSCGWVFSPDEVFELPKLKAWIASLQNVERVKGAFRTGVDWVLINAVRGEFTIEYLAYRRDSRVECISANPLPWKTLEDGLKGCLLSVSEMKTV</sequence>
<dbReference type="PANTHER" id="PTHR13748">
    <property type="entry name" value="COBW-RELATED"/>
    <property type="match status" value="1"/>
</dbReference>
<organism evidence="3 4">
    <name type="scientific">Runella rosea</name>
    <dbReference type="NCBI Taxonomy" id="2259595"/>
    <lineage>
        <taxon>Bacteria</taxon>
        <taxon>Pseudomonadati</taxon>
        <taxon>Bacteroidota</taxon>
        <taxon>Cytophagia</taxon>
        <taxon>Cytophagales</taxon>
        <taxon>Spirosomataceae</taxon>
        <taxon>Runella</taxon>
    </lineage>
</organism>
<evidence type="ECO:0000256" key="1">
    <source>
        <dbReference type="ARBA" id="ARBA00045658"/>
    </source>
</evidence>
<dbReference type="InterPro" id="IPR027417">
    <property type="entry name" value="P-loop_NTPase"/>
</dbReference>
<evidence type="ECO:0000259" key="2">
    <source>
        <dbReference type="SMART" id="SM00833"/>
    </source>
</evidence>
<proteinExistence type="predicted"/>
<accession>A0A344TLI9</accession>
<dbReference type="AlphaFoldDB" id="A0A344TLI9"/>
<dbReference type="SUPFAM" id="SSF52540">
    <property type="entry name" value="P-loop containing nucleoside triphosphate hydrolases"/>
    <property type="match status" value="1"/>
</dbReference>
<dbReference type="KEGG" id="run:DR864_18080"/>
<dbReference type="Pfam" id="PF07683">
    <property type="entry name" value="CobW_C"/>
    <property type="match status" value="1"/>
</dbReference>
<comment type="function">
    <text evidence="1">Zinc chaperone that directly transfers zinc cofactor to target proteins, thereby activating them. Zinc is transferred from the CXCC motif in the GTPase domain to the zinc binding site in target proteins in a process requiring GTP hydrolysis.</text>
</comment>
<dbReference type="PANTHER" id="PTHR13748:SF46">
    <property type="entry name" value="ZINC CHAPERONE YEIR"/>
    <property type="match status" value="1"/>
</dbReference>
<evidence type="ECO:0000313" key="3">
    <source>
        <dbReference type="EMBL" id="AXE19510.1"/>
    </source>
</evidence>
<protein>
    <submittedName>
        <fullName evidence="3">GTP-binding protein</fullName>
    </submittedName>
</protein>
<dbReference type="EMBL" id="CP030850">
    <property type="protein sequence ID" value="AXE19510.1"/>
    <property type="molecule type" value="Genomic_DNA"/>
</dbReference>
<dbReference type="InterPro" id="IPR003495">
    <property type="entry name" value="CobW/HypB/UreG_nucleotide-bd"/>
</dbReference>
<dbReference type="Pfam" id="PF02492">
    <property type="entry name" value="cobW"/>
    <property type="match status" value="1"/>
</dbReference>
<reference evidence="3 4" key="1">
    <citation type="submission" date="2018-07" db="EMBL/GenBank/DDBJ databases">
        <title>Genome sequencing of Runella.</title>
        <authorList>
            <person name="Baek M.-G."/>
            <person name="Yi H."/>
        </authorList>
    </citation>
    <scope>NUCLEOTIDE SEQUENCE [LARGE SCALE GENOMIC DNA]</scope>
    <source>
        <strain evidence="3 4">HYN0085</strain>
    </source>
</reference>
<dbReference type="SMART" id="SM00833">
    <property type="entry name" value="CobW_C"/>
    <property type="match status" value="1"/>
</dbReference>
<dbReference type="InterPro" id="IPR011629">
    <property type="entry name" value="CobW-like_C"/>
</dbReference>
<keyword evidence="4" id="KW-1185">Reference proteome</keyword>